<sequence length="289" mass="31352">MIEWWPAPAKINLFLHITGRRADGYHELQTAFQFLEHGDKLKFTITETPEIILQTQLTDVAADDNLIVRAAKLLQTTAKVTLGVAIQLYKKLPMGGGLGGGSSDAATTLVALNKLWQCDLTEDQLATLGLQLGADVPVFVRGHAAWAEGVGEIFTEIDPPEPWYLVIFPDCAVSTAEIFSATELTRDCEPITIAGFLAGEGSNICESVVKKLHPPVAQALTWLAQYAAIPRMTGTGSCVFARFNSADEAENVLQNVPEHWHAFTAKGCNESPLSLCAKDFDRSLNVTAN</sequence>
<keyword evidence="14" id="KW-1185">Reference proteome</keyword>
<name>A0A1E3GQE9_9GAMM</name>
<dbReference type="Gene3D" id="3.30.230.10">
    <property type="match status" value="1"/>
</dbReference>
<keyword evidence="7 10" id="KW-0067">ATP-binding</keyword>
<comment type="caution">
    <text evidence="13">The sequence shown here is derived from an EMBL/GenBank/DDBJ whole genome shotgun (WGS) entry which is preliminary data.</text>
</comment>
<feature type="binding site" evidence="10">
    <location>
        <begin position="93"/>
        <end position="103"/>
    </location>
    <ligand>
        <name>ATP</name>
        <dbReference type="ChEBI" id="CHEBI:30616"/>
    </ligand>
</feature>
<dbReference type="PANTHER" id="PTHR43527:SF2">
    <property type="entry name" value="4-DIPHOSPHOCYTIDYL-2-C-METHYL-D-ERYTHRITOL KINASE, CHLOROPLASTIC"/>
    <property type="match status" value="1"/>
</dbReference>
<keyword evidence="5 10" id="KW-0547">Nucleotide-binding</keyword>
<evidence type="ECO:0000313" key="14">
    <source>
        <dbReference type="Proteomes" id="UP000094379"/>
    </source>
</evidence>
<dbReference type="InterPro" id="IPR014721">
    <property type="entry name" value="Ribsml_uS5_D2-typ_fold_subgr"/>
</dbReference>
<keyword evidence="4 10" id="KW-0808">Transferase</keyword>
<dbReference type="Pfam" id="PF08544">
    <property type="entry name" value="GHMP_kinases_C"/>
    <property type="match status" value="1"/>
</dbReference>
<dbReference type="InterPro" id="IPR020568">
    <property type="entry name" value="Ribosomal_Su5_D2-typ_SF"/>
</dbReference>
<dbReference type="Gene3D" id="3.30.70.890">
    <property type="entry name" value="GHMP kinase, C-terminal domain"/>
    <property type="match status" value="1"/>
</dbReference>
<dbReference type="AlphaFoldDB" id="A0A1E3GQE9"/>
<reference evidence="13 14" key="1">
    <citation type="submission" date="2016-07" db="EMBL/GenBank/DDBJ databases">
        <title>Draft Genome Sequence of Methylophaga muralis Bur 1.</title>
        <authorList>
            <person name="Vasilenko O.V."/>
            <person name="Doronina N.V."/>
            <person name="Shmareva M.N."/>
            <person name="Tarlachkov S.V."/>
            <person name="Mustakhimov I."/>
            <person name="Trotsenko Y.A."/>
        </authorList>
    </citation>
    <scope>NUCLEOTIDE SEQUENCE [LARGE SCALE GENOMIC DNA]</scope>
    <source>
        <strain evidence="13 14">Bur 1</strain>
    </source>
</reference>
<dbReference type="GO" id="GO:0016114">
    <property type="term" value="P:terpenoid biosynthetic process"/>
    <property type="evidence" value="ECO:0007669"/>
    <property type="project" value="UniProtKB-UniRule"/>
</dbReference>
<dbReference type="PIRSF" id="PIRSF010376">
    <property type="entry name" value="IspE"/>
    <property type="match status" value="1"/>
</dbReference>
<evidence type="ECO:0000256" key="7">
    <source>
        <dbReference type="ARBA" id="ARBA00022840"/>
    </source>
</evidence>
<organism evidence="13 14">
    <name type="scientific">Methylophaga muralis</name>
    <dbReference type="NCBI Taxonomy" id="291169"/>
    <lineage>
        <taxon>Bacteria</taxon>
        <taxon>Pseudomonadati</taxon>
        <taxon>Pseudomonadota</taxon>
        <taxon>Gammaproteobacteria</taxon>
        <taxon>Thiotrichales</taxon>
        <taxon>Piscirickettsiaceae</taxon>
        <taxon>Methylophaga</taxon>
    </lineage>
</organism>
<feature type="domain" description="GHMP kinase N-terminal" evidence="11">
    <location>
        <begin position="65"/>
        <end position="142"/>
    </location>
</feature>
<evidence type="ECO:0000256" key="4">
    <source>
        <dbReference type="ARBA" id="ARBA00022679"/>
    </source>
</evidence>
<dbReference type="SUPFAM" id="SSF55060">
    <property type="entry name" value="GHMP Kinase, C-terminal domain"/>
    <property type="match status" value="1"/>
</dbReference>
<evidence type="ECO:0000256" key="2">
    <source>
        <dbReference type="ARBA" id="ARBA00012052"/>
    </source>
</evidence>
<dbReference type="GO" id="GO:0005524">
    <property type="term" value="F:ATP binding"/>
    <property type="evidence" value="ECO:0007669"/>
    <property type="project" value="UniProtKB-UniRule"/>
</dbReference>
<dbReference type="Pfam" id="PF00288">
    <property type="entry name" value="GHMP_kinases_N"/>
    <property type="match status" value="1"/>
</dbReference>
<evidence type="ECO:0000256" key="1">
    <source>
        <dbReference type="ARBA" id="ARBA00009684"/>
    </source>
</evidence>
<evidence type="ECO:0000256" key="6">
    <source>
        <dbReference type="ARBA" id="ARBA00022777"/>
    </source>
</evidence>
<dbReference type="PATRIC" id="fig|291169.3.peg.2007"/>
<gene>
    <name evidence="10 13" type="primary">ispE</name>
    <name evidence="13" type="ORF">A9E74_01997</name>
</gene>
<dbReference type="RefSeq" id="WP_069296419.1">
    <property type="nucleotide sequence ID" value="NZ_MCRI01000023.1"/>
</dbReference>
<dbReference type="GO" id="GO:0019288">
    <property type="term" value="P:isopentenyl diphosphate biosynthetic process, methylerythritol 4-phosphate pathway"/>
    <property type="evidence" value="ECO:0007669"/>
    <property type="project" value="UniProtKB-UniRule"/>
</dbReference>
<comment type="catalytic activity">
    <reaction evidence="10">
        <text>4-CDP-2-C-methyl-D-erythritol + ATP = 4-CDP-2-C-methyl-D-erythritol 2-phosphate + ADP + H(+)</text>
        <dbReference type="Rhea" id="RHEA:18437"/>
        <dbReference type="ChEBI" id="CHEBI:15378"/>
        <dbReference type="ChEBI" id="CHEBI:30616"/>
        <dbReference type="ChEBI" id="CHEBI:57823"/>
        <dbReference type="ChEBI" id="CHEBI:57919"/>
        <dbReference type="ChEBI" id="CHEBI:456216"/>
        <dbReference type="EC" id="2.7.1.148"/>
    </reaction>
</comment>
<dbReference type="GO" id="GO:0050515">
    <property type="term" value="F:4-(cytidine 5'-diphospho)-2-C-methyl-D-erythritol kinase activity"/>
    <property type="evidence" value="ECO:0007669"/>
    <property type="project" value="UniProtKB-UniRule"/>
</dbReference>
<dbReference type="EC" id="2.7.1.148" evidence="2 10"/>
<dbReference type="FunFam" id="3.30.230.10:FF:000022">
    <property type="entry name" value="4-diphosphocytidyl-2-C-methyl-D-erythritol kinase"/>
    <property type="match status" value="1"/>
</dbReference>
<comment type="pathway">
    <text evidence="10">Isoprenoid biosynthesis; isopentenyl diphosphate biosynthesis via DXP pathway; isopentenyl diphosphate from 1-deoxy-D-xylulose 5-phosphate: step 3/6.</text>
</comment>
<dbReference type="InterPro" id="IPR006204">
    <property type="entry name" value="GHMP_kinase_N_dom"/>
</dbReference>
<evidence type="ECO:0000256" key="9">
    <source>
        <dbReference type="ARBA" id="ARBA00032554"/>
    </source>
</evidence>
<dbReference type="InterPro" id="IPR013750">
    <property type="entry name" value="GHMP_kinase_C_dom"/>
</dbReference>
<evidence type="ECO:0000259" key="12">
    <source>
        <dbReference type="Pfam" id="PF08544"/>
    </source>
</evidence>
<feature type="active site" evidence="10">
    <location>
        <position position="135"/>
    </location>
</feature>
<dbReference type="PANTHER" id="PTHR43527">
    <property type="entry name" value="4-DIPHOSPHOCYTIDYL-2-C-METHYL-D-ERYTHRITOL KINASE, CHLOROPLASTIC"/>
    <property type="match status" value="1"/>
</dbReference>
<dbReference type="UniPathway" id="UPA00056">
    <property type="reaction ID" value="UER00094"/>
</dbReference>
<evidence type="ECO:0000256" key="5">
    <source>
        <dbReference type="ARBA" id="ARBA00022741"/>
    </source>
</evidence>
<dbReference type="InterPro" id="IPR036554">
    <property type="entry name" value="GHMP_kinase_C_sf"/>
</dbReference>
<protein>
    <recommendedName>
        <fullName evidence="3 10">4-diphosphocytidyl-2-C-methyl-D-erythritol kinase</fullName>
        <shortName evidence="10">CMK</shortName>
        <ecNumber evidence="2 10">2.7.1.148</ecNumber>
    </recommendedName>
    <alternativeName>
        <fullName evidence="9 10">4-(cytidine-5'-diphospho)-2-C-methyl-D-erythritol kinase</fullName>
    </alternativeName>
</protein>
<evidence type="ECO:0000313" key="13">
    <source>
        <dbReference type="EMBL" id="ODN66268.1"/>
    </source>
</evidence>
<feature type="domain" description="GHMP kinase C-terminal" evidence="12">
    <location>
        <begin position="205"/>
        <end position="261"/>
    </location>
</feature>
<comment type="similarity">
    <text evidence="1 10">Belongs to the GHMP kinase family. IspE subfamily.</text>
</comment>
<evidence type="ECO:0000256" key="10">
    <source>
        <dbReference type="HAMAP-Rule" id="MF_00061"/>
    </source>
</evidence>
<dbReference type="InterPro" id="IPR004424">
    <property type="entry name" value="IspE"/>
</dbReference>
<dbReference type="Proteomes" id="UP000094379">
    <property type="component" value="Unassembled WGS sequence"/>
</dbReference>
<dbReference type="STRING" id="291169.A9E74_01997"/>
<dbReference type="NCBIfam" id="TIGR00154">
    <property type="entry name" value="ispE"/>
    <property type="match status" value="1"/>
</dbReference>
<feature type="active site" evidence="10">
    <location>
        <position position="10"/>
    </location>
</feature>
<dbReference type="SUPFAM" id="SSF54211">
    <property type="entry name" value="Ribosomal protein S5 domain 2-like"/>
    <property type="match status" value="1"/>
</dbReference>
<evidence type="ECO:0000256" key="3">
    <source>
        <dbReference type="ARBA" id="ARBA00017473"/>
    </source>
</evidence>
<evidence type="ECO:0000256" key="8">
    <source>
        <dbReference type="ARBA" id="ARBA00023229"/>
    </source>
</evidence>
<accession>A0A1E3GQE9</accession>
<keyword evidence="6 10" id="KW-0418">Kinase</keyword>
<proteinExistence type="inferred from homology"/>
<keyword evidence="8 10" id="KW-0414">Isoprene biosynthesis</keyword>
<dbReference type="HAMAP" id="MF_00061">
    <property type="entry name" value="IspE"/>
    <property type="match status" value="1"/>
</dbReference>
<evidence type="ECO:0000259" key="11">
    <source>
        <dbReference type="Pfam" id="PF00288"/>
    </source>
</evidence>
<comment type="function">
    <text evidence="10">Catalyzes the phosphorylation of the position 2 hydroxy group of 4-diphosphocytidyl-2C-methyl-D-erythritol.</text>
</comment>
<dbReference type="EMBL" id="MCRI01000023">
    <property type="protein sequence ID" value="ODN66268.1"/>
    <property type="molecule type" value="Genomic_DNA"/>
</dbReference>